<keyword evidence="3 5" id="KW-0131">Cell cycle</keyword>
<dbReference type="InterPro" id="IPR016098">
    <property type="entry name" value="CAP/MinC_C"/>
</dbReference>
<feature type="domain" description="Septum formation inhibitor MinC C-terminal" evidence="6">
    <location>
        <begin position="117"/>
        <end position="217"/>
    </location>
</feature>
<protein>
    <recommendedName>
        <fullName evidence="5">Probable septum site-determining protein MinC</fullName>
    </recommendedName>
</protein>
<organism evidence="7 8">
    <name type="scientific">Tissierella praeacuta DSM 18095</name>
    <dbReference type="NCBI Taxonomy" id="1123404"/>
    <lineage>
        <taxon>Bacteria</taxon>
        <taxon>Bacillati</taxon>
        <taxon>Bacillota</taxon>
        <taxon>Tissierellia</taxon>
        <taxon>Tissierellales</taxon>
        <taxon>Tissierellaceae</taxon>
        <taxon>Tissierella</taxon>
    </lineage>
</organism>
<dbReference type="HAMAP" id="MF_00267">
    <property type="entry name" value="MinC"/>
    <property type="match status" value="1"/>
</dbReference>
<comment type="subunit">
    <text evidence="4 5">Interacts with MinD and FtsZ.</text>
</comment>
<evidence type="ECO:0000313" key="8">
    <source>
        <dbReference type="Proteomes" id="UP000184114"/>
    </source>
</evidence>
<evidence type="ECO:0000256" key="2">
    <source>
        <dbReference type="ARBA" id="ARBA00023210"/>
    </source>
</evidence>
<gene>
    <name evidence="5" type="primary">minC</name>
    <name evidence="7" type="ORF">SAMN02745784_00097</name>
</gene>
<dbReference type="GO" id="GO:0000917">
    <property type="term" value="P:division septum assembly"/>
    <property type="evidence" value="ECO:0007669"/>
    <property type="project" value="UniProtKB-KW"/>
</dbReference>
<name>A0A1M4S6H4_9FIRM</name>
<proteinExistence type="inferred from homology"/>
<keyword evidence="2 5" id="KW-0717">Septation</keyword>
<dbReference type="GO" id="GO:0000902">
    <property type="term" value="P:cell morphogenesis"/>
    <property type="evidence" value="ECO:0007669"/>
    <property type="project" value="InterPro"/>
</dbReference>
<dbReference type="STRING" id="1123404.SAMN02745784_00097"/>
<comment type="similarity">
    <text evidence="5">Belongs to the MinC family.</text>
</comment>
<dbReference type="InterPro" id="IPR036145">
    <property type="entry name" value="MinC_C_sf"/>
</dbReference>
<evidence type="ECO:0000256" key="1">
    <source>
        <dbReference type="ARBA" id="ARBA00022618"/>
    </source>
</evidence>
<accession>A0A1M4S6H4</accession>
<dbReference type="Proteomes" id="UP000184114">
    <property type="component" value="Unassembled WGS sequence"/>
</dbReference>
<dbReference type="InterPro" id="IPR005526">
    <property type="entry name" value="Septum_form_inhib_MinC_C"/>
</dbReference>
<comment type="function">
    <text evidence="5">Cell division inhibitor that blocks the formation of polar Z ring septums. Rapidly oscillates between the poles of the cell to destabilize FtsZ filaments that have formed before they mature into polar Z rings. Prevents FtsZ polymerization.</text>
</comment>
<dbReference type="Gene3D" id="2.160.20.70">
    <property type="match status" value="1"/>
</dbReference>
<evidence type="ECO:0000256" key="5">
    <source>
        <dbReference type="HAMAP-Rule" id="MF_00267"/>
    </source>
</evidence>
<sequence>MKVKEELLNFRGIKEGIFLEISGDNLLSIKEELDKKMKKSSKFYYGAKLLGIKSEKLSPEDLMELKLILKYKYDLIVSQEELPNHILNSYSPKDENEDSTIKDNVFFEGIECGMTKFVNGTLRSGQIVEYDGNIVIIGDVNPGAIIKAKGNIIVVGSIKGVAHAGFDGNYNAIVASYNLQPTQLRIGDKISRPPDEYMGTYGIPEVAKIKNGEVVIEPYLPKK</sequence>
<keyword evidence="8" id="KW-1185">Reference proteome</keyword>
<dbReference type="GO" id="GO:1901891">
    <property type="term" value="P:regulation of cell septum assembly"/>
    <property type="evidence" value="ECO:0007669"/>
    <property type="project" value="InterPro"/>
</dbReference>
<dbReference type="AlphaFoldDB" id="A0A1M4S6H4"/>
<dbReference type="PANTHER" id="PTHR34108:SF1">
    <property type="entry name" value="SEPTUM SITE-DETERMINING PROTEIN MINC"/>
    <property type="match status" value="1"/>
</dbReference>
<evidence type="ECO:0000313" key="7">
    <source>
        <dbReference type="EMBL" id="SHE27814.1"/>
    </source>
</evidence>
<evidence type="ECO:0000259" key="6">
    <source>
        <dbReference type="Pfam" id="PF03775"/>
    </source>
</evidence>
<dbReference type="InterPro" id="IPR013033">
    <property type="entry name" value="MinC"/>
</dbReference>
<evidence type="ECO:0000256" key="3">
    <source>
        <dbReference type="ARBA" id="ARBA00023306"/>
    </source>
</evidence>
<keyword evidence="1 5" id="KW-0132">Cell division</keyword>
<dbReference type="Pfam" id="PF03775">
    <property type="entry name" value="MinC_C"/>
    <property type="match status" value="1"/>
</dbReference>
<dbReference type="PANTHER" id="PTHR34108">
    <property type="entry name" value="SEPTUM SITE-DETERMINING PROTEIN MINC"/>
    <property type="match status" value="1"/>
</dbReference>
<dbReference type="EMBL" id="FQTY01000001">
    <property type="protein sequence ID" value="SHE27814.1"/>
    <property type="molecule type" value="Genomic_DNA"/>
</dbReference>
<evidence type="ECO:0000256" key="4">
    <source>
        <dbReference type="ARBA" id="ARBA00046874"/>
    </source>
</evidence>
<dbReference type="SUPFAM" id="SSF63848">
    <property type="entry name" value="Cell-division inhibitor MinC, C-terminal domain"/>
    <property type="match status" value="1"/>
</dbReference>
<reference evidence="8" key="1">
    <citation type="submission" date="2016-11" db="EMBL/GenBank/DDBJ databases">
        <authorList>
            <person name="Varghese N."/>
            <person name="Submissions S."/>
        </authorList>
    </citation>
    <scope>NUCLEOTIDE SEQUENCE [LARGE SCALE GENOMIC DNA]</scope>
    <source>
        <strain evidence="8">DSM 18095</strain>
    </source>
</reference>